<feature type="domain" description="S1 motif" evidence="1">
    <location>
        <begin position="22"/>
        <end position="89"/>
    </location>
</feature>
<dbReference type="InterPro" id="IPR035104">
    <property type="entry name" value="Ribosomal_protein_S1-like"/>
</dbReference>
<dbReference type="InterPro" id="IPR012340">
    <property type="entry name" value="NA-bd_OB-fold"/>
</dbReference>
<dbReference type="PROSITE" id="PS50126">
    <property type="entry name" value="S1"/>
    <property type="match status" value="3"/>
</dbReference>
<dbReference type="SUPFAM" id="SSF50249">
    <property type="entry name" value="Nucleic acid-binding proteins"/>
    <property type="match status" value="3"/>
</dbReference>
<organism evidence="2">
    <name type="scientific">Nemalion sp. H.1444</name>
    <dbReference type="NCBI Taxonomy" id="1907586"/>
    <lineage>
        <taxon>Eukaryota</taxon>
        <taxon>Rhodophyta</taxon>
        <taxon>Florideophyceae</taxon>
        <taxon>Nemaliophycidae</taxon>
        <taxon>Nemaliales</taxon>
        <taxon>Nemaliaceae</taxon>
        <taxon>Nemalion</taxon>
    </lineage>
</organism>
<sequence length="258" mass="29578">MSFTHENFAQVLSKYQYNFHTGDIIAGSVFSKECGGFLVDIGNHTAGYLPEAELFLAEVSYENINLNETREFFILAYNSESRQLILSLKRLRYIRAWERIKQLRDEDIIIKTHVKGVNKGGIIIEIEEIQGFIPNSHLGYSNMRKNNIIYTSIECKFLIADEQSNKLILSNRCAIIEGLTNKIKIGSMISADVIGITTFGVFFDVYNVPALLHRSEISEEYNQNMQKFFPTGKRWLIKVMHIDTKQGRISVSIHNNSK</sequence>
<proteinExistence type="predicted"/>
<gene>
    <name evidence="2" type="primary">rps1</name>
    <name evidence="2" type="ORF">H1444_222</name>
</gene>
<keyword evidence="2" id="KW-0150">Chloroplast</keyword>
<dbReference type="AlphaFoldDB" id="A0A1G4NWN3"/>
<dbReference type="InterPro" id="IPR003029">
    <property type="entry name" value="S1_domain"/>
</dbReference>
<dbReference type="PRINTS" id="PR00681">
    <property type="entry name" value="RIBOSOMALS1"/>
</dbReference>
<keyword evidence="2" id="KW-0934">Plastid</keyword>
<dbReference type="Pfam" id="PF00575">
    <property type="entry name" value="S1"/>
    <property type="match status" value="2"/>
</dbReference>
<evidence type="ECO:0000313" key="2">
    <source>
        <dbReference type="EMBL" id="SCW23072.1"/>
    </source>
</evidence>
<name>A0A1G4NWN3_9FLOR</name>
<dbReference type="InterPro" id="IPR052757">
    <property type="entry name" value="Ribosomal_protein_S1"/>
</dbReference>
<evidence type="ECO:0000259" key="1">
    <source>
        <dbReference type="PROSITE" id="PS50126"/>
    </source>
</evidence>
<dbReference type="GO" id="GO:0003676">
    <property type="term" value="F:nucleic acid binding"/>
    <property type="evidence" value="ECO:0007669"/>
    <property type="project" value="InterPro"/>
</dbReference>
<accession>A0A1G4NWN3</accession>
<feature type="domain" description="S1 motif" evidence="1">
    <location>
        <begin position="107"/>
        <end position="172"/>
    </location>
</feature>
<feature type="domain" description="S1 motif" evidence="1">
    <location>
        <begin position="186"/>
        <end position="254"/>
    </location>
</feature>
<dbReference type="PANTHER" id="PTHR47559:SF1">
    <property type="entry name" value="OS03G0844900 PROTEIN"/>
    <property type="match status" value="1"/>
</dbReference>
<reference evidence="2" key="1">
    <citation type="submission" date="2016-10" db="EMBL/GenBank/DDBJ databases">
        <title>Chloroplast genomes as a tool to resolve red algal phylogenies: a case study in the Nemaliales.</title>
        <authorList>
            <person name="Costa J.F."/>
            <person name="Lin S.M."/>
            <person name="Macaya E.C."/>
            <person name="Fernandez-Garcia C."/>
            <person name="Verbruggen H."/>
        </authorList>
    </citation>
    <scope>NUCLEOTIDE SEQUENCE</scope>
    <source>
        <strain evidence="2">H.1444</strain>
    </source>
</reference>
<protein>
    <submittedName>
        <fullName evidence="2">Ribosomal protein S1</fullName>
    </submittedName>
</protein>
<keyword evidence="2" id="KW-0687">Ribonucleoprotein</keyword>
<geneLocation type="chloroplast" evidence="2"/>
<dbReference type="SMART" id="SM00316">
    <property type="entry name" value="S1"/>
    <property type="match status" value="3"/>
</dbReference>
<dbReference type="GO" id="GO:0005840">
    <property type="term" value="C:ribosome"/>
    <property type="evidence" value="ECO:0007669"/>
    <property type="project" value="UniProtKB-KW"/>
</dbReference>
<dbReference type="Gene3D" id="2.40.50.140">
    <property type="entry name" value="Nucleic acid-binding proteins"/>
    <property type="match status" value="3"/>
</dbReference>
<keyword evidence="2" id="KW-0689">Ribosomal protein</keyword>
<dbReference type="EMBL" id="LT622871">
    <property type="protein sequence ID" value="SCW23072.1"/>
    <property type="molecule type" value="Genomic_DNA"/>
</dbReference>
<dbReference type="PANTHER" id="PTHR47559">
    <property type="entry name" value="OS03G0844900 PROTEIN"/>
    <property type="match status" value="1"/>
</dbReference>
<reference evidence="2" key="2">
    <citation type="submission" date="2016-10" db="EMBL/GenBank/DDBJ databases">
        <authorList>
            <person name="de Groot N.N."/>
        </authorList>
    </citation>
    <scope>NUCLEOTIDE SEQUENCE</scope>
    <source>
        <strain evidence="2">H.1444</strain>
    </source>
</reference>